<sequence>DMGQMLDSAEKARTLKGAVELAAQLQVMGGEFAKSDPFELLFLSRNDPAAYTQKINEMTQGIVTWKKNADGGFEKFISPADRDRLEAVGKALGMQSGQLIEQSLRMADITKMRRQMVGIGANKEQMDLVEGMAFSAESSI</sequence>
<dbReference type="AlphaFoldDB" id="X1E1X1"/>
<organism evidence="1">
    <name type="scientific">marine sediment metagenome</name>
    <dbReference type="NCBI Taxonomy" id="412755"/>
    <lineage>
        <taxon>unclassified sequences</taxon>
        <taxon>metagenomes</taxon>
        <taxon>ecological metagenomes</taxon>
    </lineage>
</organism>
<comment type="caution">
    <text evidence="1">The sequence shown here is derived from an EMBL/GenBank/DDBJ whole genome shotgun (WGS) entry which is preliminary data.</text>
</comment>
<evidence type="ECO:0000313" key="1">
    <source>
        <dbReference type="EMBL" id="GAH11169.1"/>
    </source>
</evidence>
<dbReference type="EMBL" id="BART01037803">
    <property type="protein sequence ID" value="GAH11169.1"/>
    <property type="molecule type" value="Genomic_DNA"/>
</dbReference>
<proteinExistence type="predicted"/>
<name>X1E1X1_9ZZZZ</name>
<protein>
    <submittedName>
        <fullName evidence="1">Uncharacterized protein</fullName>
    </submittedName>
</protein>
<feature type="non-terminal residue" evidence="1">
    <location>
        <position position="1"/>
    </location>
</feature>
<reference evidence="1" key="1">
    <citation type="journal article" date="2014" name="Front. Microbiol.">
        <title>High frequency of phylogenetically diverse reductive dehalogenase-homologous genes in deep subseafloor sedimentary metagenomes.</title>
        <authorList>
            <person name="Kawai M."/>
            <person name="Futagami T."/>
            <person name="Toyoda A."/>
            <person name="Takaki Y."/>
            <person name="Nishi S."/>
            <person name="Hori S."/>
            <person name="Arai W."/>
            <person name="Tsubouchi T."/>
            <person name="Morono Y."/>
            <person name="Uchiyama I."/>
            <person name="Ito T."/>
            <person name="Fujiyama A."/>
            <person name="Inagaki F."/>
            <person name="Takami H."/>
        </authorList>
    </citation>
    <scope>NUCLEOTIDE SEQUENCE</scope>
    <source>
        <strain evidence="1">Expedition CK06-06</strain>
    </source>
</reference>
<accession>X1E1X1</accession>
<gene>
    <name evidence="1" type="ORF">S01H4_63054</name>
</gene>